<evidence type="ECO:0000313" key="6">
    <source>
        <dbReference type="EMBL" id="GGJ24659.1"/>
    </source>
</evidence>
<dbReference type="Gene3D" id="1.10.10.60">
    <property type="entry name" value="Homeodomain-like"/>
    <property type="match status" value="1"/>
</dbReference>
<dbReference type="InterPro" id="IPR046532">
    <property type="entry name" value="DUF6597"/>
</dbReference>
<evidence type="ECO:0000313" key="7">
    <source>
        <dbReference type="Proteomes" id="UP000632222"/>
    </source>
</evidence>
<evidence type="ECO:0000256" key="1">
    <source>
        <dbReference type="ARBA" id="ARBA00023015"/>
    </source>
</evidence>
<organism evidence="6 7">
    <name type="scientific">Deinococcus roseus</name>
    <dbReference type="NCBI Taxonomy" id="392414"/>
    <lineage>
        <taxon>Bacteria</taxon>
        <taxon>Thermotogati</taxon>
        <taxon>Deinococcota</taxon>
        <taxon>Deinococci</taxon>
        <taxon>Deinococcales</taxon>
        <taxon>Deinococcaceae</taxon>
        <taxon>Deinococcus</taxon>
    </lineage>
</organism>
<keyword evidence="3" id="KW-0804">Transcription</keyword>
<gene>
    <name evidence="6" type="ORF">GCM10008938_08450</name>
</gene>
<keyword evidence="1" id="KW-0805">Transcription regulation</keyword>
<protein>
    <submittedName>
        <fullName evidence="6">AraC family transcriptional regulator</fullName>
    </submittedName>
</protein>
<dbReference type="PROSITE" id="PS01124">
    <property type="entry name" value="HTH_ARAC_FAMILY_2"/>
    <property type="match status" value="1"/>
</dbReference>
<comment type="caution">
    <text evidence="6">The sequence shown here is derived from an EMBL/GenBank/DDBJ whole genome shotgun (WGS) entry which is preliminary data.</text>
</comment>
<keyword evidence="2" id="KW-0238">DNA-binding</keyword>
<dbReference type="InterPro" id="IPR050204">
    <property type="entry name" value="AraC_XylS_family_regulators"/>
</dbReference>
<dbReference type="PANTHER" id="PTHR46796:SF13">
    <property type="entry name" value="HTH-TYPE TRANSCRIPTIONAL ACTIVATOR RHAS"/>
    <property type="match status" value="1"/>
</dbReference>
<dbReference type="EMBL" id="BMOD01000002">
    <property type="protein sequence ID" value="GGJ24659.1"/>
    <property type="molecule type" value="Genomic_DNA"/>
</dbReference>
<sequence length="312" mass="35979">MPRARLPATDQPFNADLHTPLFLDQYREYDPHPALQNQVRSYWSMEEFHTTRTEKHRFYPERLVRLCFYQGEAFFPDASSQWTGPLPNMYMLGFQKEPIRFVSRGLTRVVGVEMYPWAARALLQGDRNLQDIFFQPLQASLQHLSAEVLALIQLNAIQEALEAIEAWLLQRLPLQDIQGNAGIQAALSLYHLKGQGKISELAEVHGVSVRQLERQFHSSVGITPKTLSKIIRFEEAHNALWVNPHISLTELAFELGFADQAHFCREFRGFTHITPGEFSRHVQEHLLHRDHAAQHHSKLHMSNTEKPSHSKP</sequence>
<feature type="domain" description="HTH araC/xylS-type" evidence="5">
    <location>
        <begin position="197"/>
        <end position="281"/>
    </location>
</feature>
<evidence type="ECO:0000259" key="5">
    <source>
        <dbReference type="PROSITE" id="PS01124"/>
    </source>
</evidence>
<dbReference type="Proteomes" id="UP000632222">
    <property type="component" value="Unassembled WGS sequence"/>
</dbReference>
<keyword evidence="7" id="KW-1185">Reference proteome</keyword>
<proteinExistence type="predicted"/>
<evidence type="ECO:0000256" key="2">
    <source>
        <dbReference type="ARBA" id="ARBA00023125"/>
    </source>
</evidence>
<name>A0ABQ2CWQ3_9DEIO</name>
<reference evidence="7" key="1">
    <citation type="journal article" date="2019" name="Int. J. Syst. Evol. Microbiol.">
        <title>The Global Catalogue of Microorganisms (GCM) 10K type strain sequencing project: providing services to taxonomists for standard genome sequencing and annotation.</title>
        <authorList>
            <consortium name="The Broad Institute Genomics Platform"/>
            <consortium name="The Broad Institute Genome Sequencing Center for Infectious Disease"/>
            <person name="Wu L."/>
            <person name="Ma J."/>
        </authorList>
    </citation>
    <scope>NUCLEOTIDE SEQUENCE [LARGE SCALE GENOMIC DNA]</scope>
    <source>
        <strain evidence="7">JCM 14370</strain>
    </source>
</reference>
<dbReference type="RefSeq" id="WP_189000344.1">
    <property type="nucleotide sequence ID" value="NZ_BMOD01000002.1"/>
</dbReference>
<feature type="region of interest" description="Disordered" evidence="4">
    <location>
        <begin position="291"/>
        <end position="312"/>
    </location>
</feature>
<dbReference type="InterPro" id="IPR018060">
    <property type="entry name" value="HTH_AraC"/>
</dbReference>
<accession>A0ABQ2CWQ3</accession>
<dbReference type="SUPFAM" id="SSF46689">
    <property type="entry name" value="Homeodomain-like"/>
    <property type="match status" value="1"/>
</dbReference>
<dbReference type="Pfam" id="PF12833">
    <property type="entry name" value="HTH_18"/>
    <property type="match status" value="1"/>
</dbReference>
<dbReference type="InterPro" id="IPR009057">
    <property type="entry name" value="Homeodomain-like_sf"/>
</dbReference>
<dbReference type="Pfam" id="PF20240">
    <property type="entry name" value="DUF6597"/>
    <property type="match status" value="1"/>
</dbReference>
<dbReference type="PANTHER" id="PTHR46796">
    <property type="entry name" value="HTH-TYPE TRANSCRIPTIONAL ACTIVATOR RHAS-RELATED"/>
    <property type="match status" value="1"/>
</dbReference>
<evidence type="ECO:0000256" key="4">
    <source>
        <dbReference type="SAM" id="MobiDB-lite"/>
    </source>
</evidence>
<evidence type="ECO:0000256" key="3">
    <source>
        <dbReference type="ARBA" id="ARBA00023163"/>
    </source>
</evidence>
<dbReference type="SMART" id="SM00342">
    <property type="entry name" value="HTH_ARAC"/>
    <property type="match status" value="1"/>
</dbReference>